<dbReference type="Proteomes" id="UP000189462">
    <property type="component" value="Unassembled WGS sequence"/>
</dbReference>
<evidence type="ECO:0000313" key="3">
    <source>
        <dbReference type="Proteomes" id="UP000189462"/>
    </source>
</evidence>
<dbReference type="STRING" id="108003.B1C78_13075"/>
<dbReference type="AlphaFoldDB" id="A0A1V3NDN6"/>
<keyword evidence="3" id="KW-1185">Reference proteome</keyword>
<feature type="transmembrane region" description="Helical" evidence="1">
    <location>
        <begin position="38"/>
        <end position="56"/>
    </location>
</feature>
<comment type="caution">
    <text evidence="2">The sequence shown here is derived from an EMBL/GenBank/DDBJ whole genome shotgun (WGS) entry which is preliminary data.</text>
</comment>
<reference evidence="2 3" key="1">
    <citation type="submission" date="2017-02" db="EMBL/GenBank/DDBJ databases">
        <title>Genomic diversity within the haloalkaliphilic genus Thioalkalivibrio.</title>
        <authorList>
            <person name="Ahn A.-C."/>
            <person name="Meier-Kolthoff J."/>
            <person name="Overmars L."/>
            <person name="Richter M."/>
            <person name="Woyke T."/>
            <person name="Sorokin D.Y."/>
            <person name="Muyzer G."/>
        </authorList>
    </citation>
    <scope>NUCLEOTIDE SEQUENCE [LARGE SCALE GENOMIC DNA]</scope>
    <source>
        <strain evidence="2 3">ALJD</strain>
    </source>
</reference>
<keyword evidence="1" id="KW-0472">Membrane</keyword>
<accession>A0A1V3NDN6</accession>
<protein>
    <submittedName>
        <fullName evidence="2">Uncharacterized protein</fullName>
    </submittedName>
</protein>
<sequence length="66" mass="6646">MLVVTGTGCLCLVILVLGTVLGVINGVISAELLGRVEGVGVGGGLLGLGVIIYRVIKASLEREPKS</sequence>
<keyword evidence="1" id="KW-1133">Transmembrane helix</keyword>
<organism evidence="2 3">
    <name type="scientific">Thioalkalivibrio denitrificans</name>
    <dbReference type="NCBI Taxonomy" id="108003"/>
    <lineage>
        <taxon>Bacteria</taxon>
        <taxon>Pseudomonadati</taxon>
        <taxon>Pseudomonadota</taxon>
        <taxon>Gammaproteobacteria</taxon>
        <taxon>Chromatiales</taxon>
        <taxon>Ectothiorhodospiraceae</taxon>
        <taxon>Thioalkalivibrio</taxon>
    </lineage>
</organism>
<dbReference type="EMBL" id="MVBK01000081">
    <property type="protein sequence ID" value="OOG22982.1"/>
    <property type="molecule type" value="Genomic_DNA"/>
</dbReference>
<evidence type="ECO:0000313" key="2">
    <source>
        <dbReference type="EMBL" id="OOG22982.1"/>
    </source>
</evidence>
<proteinExistence type="predicted"/>
<gene>
    <name evidence="2" type="ORF">B1C78_13075</name>
</gene>
<name>A0A1V3NDN6_9GAMM</name>
<evidence type="ECO:0000256" key="1">
    <source>
        <dbReference type="SAM" id="Phobius"/>
    </source>
</evidence>
<keyword evidence="1" id="KW-0812">Transmembrane</keyword>